<dbReference type="Proteomes" id="UP001500635">
    <property type="component" value="Unassembled WGS sequence"/>
</dbReference>
<evidence type="ECO:0000256" key="4">
    <source>
        <dbReference type="ARBA" id="ARBA00022989"/>
    </source>
</evidence>
<organism evidence="8 9">
    <name type="scientific">Tsukamurella soli</name>
    <dbReference type="NCBI Taxonomy" id="644556"/>
    <lineage>
        <taxon>Bacteria</taxon>
        <taxon>Bacillati</taxon>
        <taxon>Actinomycetota</taxon>
        <taxon>Actinomycetes</taxon>
        <taxon>Mycobacteriales</taxon>
        <taxon>Tsukamurellaceae</taxon>
        <taxon>Tsukamurella</taxon>
    </lineage>
</organism>
<dbReference type="InterPro" id="IPR050189">
    <property type="entry name" value="MFS_Efflux_Transporters"/>
</dbReference>
<feature type="transmembrane region" description="Helical" evidence="6">
    <location>
        <begin position="94"/>
        <end position="116"/>
    </location>
</feature>
<keyword evidence="3 6" id="KW-0812">Transmembrane</keyword>
<evidence type="ECO:0000259" key="7">
    <source>
        <dbReference type="PROSITE" id="PS50850"/>
    </source>
</evidence>
<evidence type="ECO:0000313" key="8">
    <source>
        <dbReference type="EMBL" id="GAA4396509.1"/>
    </source>
</evidence>
<feature type="domain" description="Major facilitator superfamily (MFS) profile" evidence="7">
    <location>
        <begin position="1"/>
        <end position="375"/>
    </location>
</feature>
<feature type="transmembrane region" description="Helical" evidence="6">
    <location>
        <begin position="154"/>
        <end position="174"/>
    </location>
</feature>
<keyword evidence="2" id="KW-1003">Cell membrane</keyword>
<dbReference type="SUPFAM" id="SSF103473">
    <property type="entry name" value="MFS general substrate transporter"/>
    <property type="match status" value="1"/>
</dbReference>
<dbReference type="Pfam" id="PF07690">
    <property type="entry name" value="MFS_1"/>
    <property type="match status" value="1"/>
</dbReference>
<evidence type="ECO:0000256" key="6">
    <source>
        <dbReference type="SAM" id="Phobius"/>
    </source>
</evidence>
<dbReference type="InterPro" id="IPR020846">
    <property type="entry name" value="MFS_dom"/>
</dbReference>
<dbReference type="InterPro" id="IPR001958">
    <property type="entry name" value="Tet-R_TetA/multi-R_MdtG-like"/>
</dbReference>
<sequence>MTTVGLAVFVVTTTEMEPMGLLPSIAHDLGVSEGRVGLSVTLYGIVAGLLAPVVTVVTGRVDRRTLLVSILVVSAAGNALSAVAQNFVTFMVSRFVSGLIHGLLWAIVASVAVRLVPRRNAVRATAEVFSGISAALVLGVPVGAFIGSVVGWRWVFALLSSVCALVLVLVVALLPALPSAGAFEFSDLRPLVRSSVVRGVLLITATVVVGNYAAYTYVAPLLLERGIGAGLVGCFLLCYGVSGLVGNLAAGVLLSRSRSMRPVLIGLTTTLTAALLLIGVAHSSSSLAVLLAVWGLSYAALPVALQTMVLRATENGSGEATTSIYVLVFNCSIAAGASVGGVAVGAVGPSAAVSTGVLFCAIGVVAVGCSRGPEVRLSAAVRLDREVGER</sequence>
<reference evidence="9" key="1">
    <citation type="journal article" date="2019" name="Int. J. Syst. Evol. Microbiol.">
        <title>The Global Catalogue of Microorganisms (GCM) 10K type strain sequencing project: providing services to taxonomists for standard genome sequencing and annotation.</title>
        <authorList>
            <consortium name="The Broad Institute Genomics Platform"/>
            <consortium name="The Broad Institute Genome Sequencing Center for Infectious Disease"/>
            <person name="Wu L."/>
            <person name="Ma J."/>
        </authorList>
    </citation>
    <scope>NUCLEOTIDE SEQUENCE [LARGE SCALE GENOMIC DNA]</scope>
    <source>
        <strain evidence="9">JCM 17688</strain>
    </source>
</reference>
<evidence type="ECO:0000313" key="9">
    <source>
        <dbReference type="Proteomes" id="UP001500635"/>
    </source>
</evidence>
<feature type="transmembrane region" description="Helical" evidence="6">
    <location>
        <begin position="287"/>
        <end position="310"/>
    </location>
</feature>
<dbReference type="InterPro" id="IPR011701">
    <property type="entry name" value="MFS"/>
</dbReference>
<feature type="transmembrane region" description="Helical" evidence="6">
    <location>
        <begin position="322"/>
        <end position="344"/>
    </location>
</feature>
<dbReference type="PRINTS" id="PR01035">
    <property type="entry name" value="TCRTETA"/>
</dbReference>
<feature type="transmembrane region" description="Helical" evidence="6">
    <location>
        <begin position="195"/>
        <end position="215"/>
    </location>
</feature>
<feature type="transmembrane region" description="Helical" evidence="6">
    <location>
        <begin position="350"/>
        <end position="369"/>
    </location>
</feature>
<feature type="transmembrane region" description="Helical" evidence="6">
    <location>
        <begin position="40"/>
        <end position="59"/>
    </location>
</feature>
<protein>
    <submittedName>
        <fullName evidence="8">MFS transporter</fullName>
    </submittedName>
</protein>
<dbReference type="PANTHER" id="PTHR43124">
    <property type="entry name" value="PURINE EFFLUX PUMP PBUE"/>
    <property type="match status" value="1"/>
</dbReference>
<accession>A0ABP8JV33</accession>
<dbReference type="EMBL" id="BAABFR010000049">
    <property type="protein sequence ID" value="GAA4396509.1"/>
    <property type="molecule type" value="Genomic_DNA"/>
</dbReference>
<comment type="subcellular location">
    <subcellularLocation>
        <location evidence="1">Cell membrane</location>
        <topology evidence="1">Multi-pass membrane protein</topology>
    </subcellularLocation>
</comment>
<evidence type="ECO:0000256" key="1">
    <source>
        <dbReference type="ARBA" id="ARBA00004651"/>
    </source>
</evidence>
<name>A0ABP8JV33_9ACTN</name>
<feature type="transmembrane region" description="Helical" evidence="6">
    <location>
        <begin position="227"/>
        <end position="250"/>
    </location>
</feature>
<keyword evidence="4 6" id="KW-1133">Transmembrane helix</keyword>
<dbReference type="InterPro" id="IPR036259">
    <property type="entry name" value="MFS_trans_sf"/>
</dbReference>
<proteinExistence type="predicted"/>
<feature type="transmembrane region" description="Helical" evidence="6">
    <location>
        <begin position="262"/>
        <end position="281"/>
    </location>
</feature>
<dbReference type="PANTHER" id="PTHR43124:SF3">
    <property type="entry name" value="CHLORAMPHENICOL EFFLUX PUMP RV0191"/>
    <property type="match status" value="1"/>
</dbReference>
<dbReference type="PROSITE" id="PS50850">
    <property type="entry name" value="MFS"/>
    <property type="match status" value="1"/>
</dbReference>
<evidence type="ECO:0000256" key="3">
    <source>
        <dbReference type="ARBA" id="ARBA00022692"/>
    </source>
</evidence>
<dbReference type="CDD" id="cd17324">
    <property type="entry name" value="MFS_NepI_like"/>
    <property type="match status" value="1"/>
</dbReference>
<feature type="transmembrane region" description="Helical" evidence="6">
    <location>
        <begin position="66"/>
        <end position="88"/>
    </location>
</feature>
<evidence type="ECO:0000256" key="2">
    <source>
        <dbReference type="ARBA" id="ARBA00022475"/>
    </source>
</evidence>
<keyword evidence="5 6" id="KW-0472">Membrane</keyword>
<evidence type="ECO:0000256" key="5">
    <source>
        <dbReference type="ARBA" id="ARBA00023136"/>
    </source>
</evidence>
<dbReference type="Gene3D" id="1.20.1250.20">
    <property type="entry name" value="MFS general substrate transporter like domains"/>
    <property type="match status" value="1"/>
</dbReference>
<comment type="caution">
    <text evidence="8">The sequence shown here is derived from an EMBL/GenBank/DDBJ whole genome shotgun (WGS) entry which is preliminary data.</text>
</comment>
<gene>
    <name evidence="8" type="ORF">GCM10023147_30970</name>
</gene>
<feature type="transmembrane region" description="Helical" evidence="6">
    <location>
        <begin position="128"/>
        <end position="148"/>
    </location>
</feature>
<keyword evidence="9" id="KW-1185">Reference proteome</keyword>